<feature type="domain" description="Flagellar Assembly Protein A N-terminal region" evidence="2">
    <location>
        <begin position="143"/>
        <end position="333"/>
    </location>
</feature>
<protein>
    <submittedName>
        <fullName evidence="3">FapA family protein</fullName>
    </submittedName>
</protein>
<evidence type="ECO:0000313" key="4">
    <source>
        <dbReference type="Proteomes" id="UP001154312"/>
    </source>
</evidence>
<dbReference type="Proteomes" id="UP001154312">
    <property type="component" value="Unassembled WGS sequence"/>
</dbReference>
<dbReference type="EMBL" id="JAKOAV010000014">
    <property type="protein sequence ID" value="MDF9408501.1"/>
    <property type="molecule type" value="Genomic_DNA"/>
</dbReference>
<dbReference type="InterPro" id="IPR046866">
    <property type="entry name" value="FapA_N"/>
</dbReference>
<evidence type="ECO:0000259" key="2">
    <source>
        <dbReference type="Pfam" id="PF20250"/>
    </source>
</evidence>
<dbReference type="AlphaFoldDB" id="A0A9X4JVK4"/>
<feature type="region of interest" description="Disordered" evidence="1">
    <location>
        <begin position="36"/>
        <end position="66"/>
    </location>
</feature>
<evidence type="ECO:0000313" key="3">
    <source>
        <dbReference type="EMBL" id="MDF9408501.1"/>
    </source>
</evidence>
<keyword evidence="4" id="KW-1185">Reference proteome</keyword>
<dbReference type="InterPro" id="IPR005646">
    <property type="entry name" value="FapA"/>
</dbReference>
<dbReference type="InterPro" id="IPR046865">
    <property type="entry name" value="FapA_b_solenoid"/>
</dbReference>
<sequence length="662" mass="72074">MHLLGAKQCEIQIQVLNPGSSEVACLGRRPAVVRAWKKKESEKPSEGDFQSITASDHEEQTGPLANPESLAVTAERSISLARVEYGEIILEYSKGEPYPVVVPCPGINLWVNGNRRTEPVALTKEDVIRLEAVNEEREGGWHLQVSEDGMSAVLHVRPKLRITREIVDLPPSNHLHIEVKEKIEKLPPVSLEEIIQELNKQGIIFGIDWEACARAAASCHEEEVIIARGRPPERGQDARIEFFFSLNEKVPVISGDAGRIDYRERFAFTSVDAGTILARKYPGGPGVPGATVKGGVTAPPPPQDVVLKAGRGVALVNNGLEAVALDTGRPLLLQNKNLSEITIYPGLVHSGDVDLSSGNIAFKGDVLIGGNVNERMNVEALGDVRVAGHVAQAMIQASGSILVQGNVLSSILVAGGENAFIQDLAPLIDNIHKQLQLLLRAINQLQGNQAFKTGDLKGGIGPLLKLLLEIKFKNLPQMVKLLKDLSRNLPEQLSGEKLIVLVRSLEHAFISAPLSIRDCKELHAMKHGVGDLIDRLTSISGQKSDILLKHALNSDIRATGSVKVVGTGCYNTRIVAGGTVEVERTFRGGEIQAGGNVYVGELGARSGIRARIKVPWERKISLGHVHENVIVQVGDRQFRFDREEYGIIMRLDKEGNLINRTH</sequence>
<proteinExistence type="predicted"/>
<dbReference type="PANTHER" id="PTHR38032">
    <property type="entry name" value="POLYMERASE-RELATED"/>
    <property type="match status" value="1"/>
</dbReference>
<comment type="caution">
    <text evidence="3">The sequence shown here is derived from an EMBL/GenBank/DDBJ whole genome shotgun (WGS) entry which is preliminary data.</text>
</comment>
<name>A0A9X4JVK4_9FIRM</name>
<reference evidence="3" key="1">
    <citation type="submission" date="2022-02" db="EMBL/GenBank/DDBJ databases">
        <authorList>
            <person name="Leng L."/>
        </authorList>
    </citation>
    <scope>NUCLEOTIDE SEQUENCE</scope>
    <source>
        <strain evidence="3">JI</strain>
    </source>
</reference>
<organism evidence="3 4">
    <name type="scientific">Pelotomaculum isophthalicicum JI</name>
    <dbReference type="NCBI Taxonomy" id="947010"/>
    <lineage>
        <taxon>Bacteria</taxon>
        <taxon>Bacillati</taxon>
        <taxon>Bacillota</taxon>
        <taxon>Clostridia</taxon>
        <taxon>Eubacteriales</taxon>
        <taxon>Desulfotomaculaceae</taxon>
        <taxon>Pelotomaculum</taxon>
    </lineage>
</organism>
<evidence type="ECO:0000256" key="1">
    <source>
        <dbReference type="SAM" id="MobiDB-lite"/>
    </source>
</evidence>
<accession>A0A9X4JVK4</accession>
<gene>
    <name evidence="3" type="ORF">L7E55_09040</name>
</gene>
<dbReference type="PANTHER" id="PTHR38032:SF1">
    <property type="entry name" value="RNA-BINDING PROTEIN KHPB N-TERMINAL DOMAIN-CONTAINING PROTEIN"/>
    <property type="match status" value="1"/>
</dbReference>
<dbReference type="Pfam" id="PF20250">
    <property type="entry name" value="FapA_N"/>
    <property type="match status" value="1"/>
</dbReference>
<dbReference type="Pfam" id="PF03961">
    <property type="entry name" value="FapA"/>
    <property type="match status" value="1"/>
</dbReference>